<dbReference type="RefSeq" id="XP_074204032.1">
    <property type="nucleotide sequence ID" value="XM_074347931.1"/>
</dbReference>
<name>A0AC58P1X1_CAMBA</name>
<organism evidence="1 2">
    <name type="scientific">Camelus bactrianus</name>
    <name type="common">Bactrian camel</name>
    <dbReference type="NCBI Taxonomy" id="9837"/>
    <lineage>
        <taxon>Eukaryota</taxon>
        <taxon>Metazoa</taxon>
        <taxon>Chordata</taxon>
        <taxon>Craniata</taxon>
        <taxon>Vertebrata</taxon>
        <taxon>Euteleostomi</taxon>
        <taxon>Mammalia</taxon>
        <taxon>Eutheria</taxon>
        <taxon>Laurasiatheria</taxon>
        <taxon>Artiodactyla</taxon>
        <taxon>Tylopoda</taxon>
        <taxon>Camelidae</taxon>
        <taxon>Camelus</taxon>
    </lineage>
</organism>
<accession>A0AC58P1X1</accession>
<evidence type="ECO:0000313" key="1">
    <source>
        <dbReference type="Proteomes" id="UP001732780"/>
    </source>
</evidence>
<evidence type="ECO:0000313" key="2">
    <source>
        <dbReference type="RefSeq" id="XP_074204032.1"/>
    </source>
</evidence>
<proteinExistence type="predicted"/>
<sequence length="269" mass="27516">MGVVAGVPSGGNVQEGLSGGDTWDLHEETEAPVSSRRELPAHLFELELPSGCYNLRSKASPPSAAGRTGWLTSAPRGRGGGLLGSAQVRLAGPASLRARPGHLRVAFLPSAPRSASSRLSPVPAGRDPSVFLPGFPRSSHWGSSSKTHPLAAAPGKGAGGGANLISGSASRGRERPARSAPAAAGRRAPGSWRAAASLPAQVRSRGCGRSLLGHPAPRGARSGCEGTPDPGRAPGEEIKVIYLTIDLTESYPVGYPALLMGSALCYWES</sequence>
<dbReference type="Proteomes" id="UP001732780">
    <property type="component" value="Chromosome 20"/>
</dbReference>
<keyword evidence="1" id="KW-1185">Reference proteome</keyword>
<reference evidence="2" key="1">
    <citation type="submission" date="2025-08" db="UniProtKB">
        <authorList>
            <consortium name="RefSeq"/>
        </authorList>
    </citation>
    <scope>IDENTIFICATION</scope>
    <source>
        <tissue evidence="2">Blood</tissue>
    </source>
</reference>
<gene>
    <name evidence="2" type="primary">LOC141574139</name>
</gene>
<protein>
    <submittedName>
        <fullName evidence="2">Uncharacterized protein LOC141574139</fullName>
    </submittedName>
</protein>